<dbReference type="PROSITE" id="PS50893">
    <property type="entry name" value="ABC_TRANSPORTER_2"/>
    <property type="match status" value="1"/>
</dbReference>
<comment type="similarity">
    <text evidence="1">Belongs to the ABC transporter superfamily.</text>
</comment>
<keyword evidence="2" id="KW-0813">Transport</keyword>
<dbReference type="NCBIfam" id="TIGR01727">
    <property type="entry name" value="oligo_HPY"/>
    <property type="match status" value="1"/>
</dbReference>
<dbReference type="SUPFAM" id="SSF52540">
    <property type="entry name" value="P-loop containing nucleoside triphosphate hydrolases"/>
    <property type="match status" value="1"/>
</dbReference>
<proteinExistence type="inferred from homology"/>
<dbReference type="PROSITE" id="PS00211">
    <property type="entry name" value="ABC_TRANSPORTER_1"/>
    <property type="match status" value="1"/>
</dbReference>
<gene>
    <name evidence="7" type="ORF">JF922_15775</name>
</gene>
<dbReference type="Gene3D" id="3.40.50.300">
    <property type="entry name" value="P-loop containing nucleotide triphosphate hydrolases"/>
    <property type="match status" value="1"/>
</dbReference>
<evidence type="ECO:0000256" key="4">
    <source>
        <dbReference type="ARBA" id="ARBA00022840"/>
    </source>
</evidence>
<feature type="compositionally biased region" description="Polar residues" evidence="5">
    <location>
        <begin position="340"/>
        <end position="351"/>
    </location>
</feature>
<feature type="region of interest" description="Disordered" evidence="5">
    <location>
        <begin position="335"/>
        <end position="362"/>
    </location>
</feature>
<dbReference type="InterPro" id="IPR017871">
    <property type="entry name" value="ABC_transporter-like_CS"/>
</dbReference>
<reference evidence="7" key="1">
    <citation type="submission" date="2020-10" db="EMBL/GenBank/DDBJ databases">
        <title>Ca. Dormibacterota MAGs.</title>
        <authorList>
            <person name="Montgomery K."/>
        </authorList>
    </citation>
    <scope>NUCLEOTIDE SEQUENCE [LARGE SCALE GENOMIC DNA]</scope>
    <source>
        <strain evidence="7">SC8812_S17_10</strain>
    </source>
</reference>
<dbReference type="FunFam" id="3.40.50.300:FF:000016">
    <property type="entry name" value="Oligopeptide ABC transporter ATP-binding component"/>
    <property type="match status" value="1"/>
</dbReference>
<dbReference type="InterPro" id="IPR013563">
    <property type="entry name" value="Oligopep_ABC_C"/>
</dbReference>
<evidence type="ECO:0000256" key="5">
    <source>
        <dbReference type="SAM" id="MobiDB-lite"/>
    </source>
</evidence>
<dbReference type="GO" id="GO:0016887">
    <property type="term" value="F:ATP hydrolysis activity"/>
    <property type="evidence" value="ECO:0007669"/>
    <property type="project" value="InterPro"/>
</dbReference>
<evidence type="ECO:0000259" key="6">
    <source>
        <dbReference type="PROSITE" id="PS50893"/>
    </source>
</evidence>
<dbReference type="RefSeq" id="WP_338203041.1">
    <property type="nucleotide sequence ID" value="NZ_JAEKNR010000155.1"/>
</dbReference>
<organism evidence="7 8">
    <name type="scientific">Candidatus Nephthysia bennettiae</name>
    <dbReference type="NCBI Taxonomy" id="3127016"/>
    <lineage>
        <taxon>Bacteria</taxon>
        <taxon>Bacillati</taxon>
        <taxon>Candidatus Dormiibacterota</taxon>
        <taxon>Candidatus Dormibacteria</taxon>
        <taxon>Candidatus Dormibacterales</taxon>
        <taxon>Candidatus Dormibacteraceae</taxon>
        <taxon>Candidatus Nephthysia</taxon>
    </lineage>
</organism>
<keyword evidence="3" id="KW-0547">Nucleotide-binding</keyword>
<evidence type="ECO:0000256" key="2">
    <source>
        <dbReference type="ARBA" id="ARBA00022448"/>
    </source>
</evidence>
<evidence type="ECO:0000313" key="8">
    <source>
        <dbReference type="Proteomes" id="UP000612893"/>
    </source>
</evidence>
<dbReference type="SMART" id="SM00382">
    <property type="entry name" value="AAA"/>
    <property type="match status" value="1"/>
</dbReference>
<dbReference type="PANTHER" id="PTHR43776">
    <property type="entry name" value="TRANSPORT ATP-BINDING PROTEIN"/>
    <property type="match status" value="1"/>
</dbReference>
<dbReference type="InterPro" id="IPR003439">
    <property type="entry name" value="ABC_transporter-like_ATP-bd"/>
</dbReference>
<dbReference type="EMBL" id="JAEKNR010000155">
    <property type="protein sequence ID" value="MBJ7599524.1"/>
    <property type="molecule type" value="Genomic_DNA"/>
</dbReference>
<dbReference type="InterPro" id="IPR050319">
    <property type="entry name" value="ABC_transp_ATP-bind"/>
</dbReference>
<dbReference type="Pfam" id="PF08352">
    <property type="entry name" value="oligo_HPY"/>
    <property type="match status" value="1"/>
</dbReference>
<dbReference type="AlphaFoldDB" id="A0A934NA90"/>
<dbReference type="GO" id="GO:0005524">
    <property type="term" value="F:ATP binding"/>
    <property type="evidence" value="ECO:0007669"/>
    <property type="project" value="UniProtKB-KW"/>
</dbReference>
<name>A0A934NA90_9BACT</name>
<comment type="caution">
    <text evidence="7">The sequence shown here is derived from an EMBL/GenBank/DDBJ whole genome shotgun (WGS) entry which is preliminary data.</text>
</comment>
<evidence type="ECO:0000313" key="7">
    <source>
        <dbReference type="EMBL" id="MBJ7599524.1"/>
    </source>
</evidence>
<dbReference type="CDD" id="cd03257">
    <property type="entry name" value="ABC_NikE_OppD_transporters"/>
    <property type="match status" value="1"/>
</dbReference>
<keyword evidence="4 7" id="KW-0067">ATP-binding</keyword>
<dbReference type="Proteomes" id="UP000612893">
    <property type="component" value="Unassembled WGS sequence"/>
</dbReference>
<dbReference type="GO" id="GO:0055085">
    <property type="term" value="P:transmembrane transport"/>
    <property type="evidence" value="ECO:0007669"/>
    <property type="project" value="UniProtKB-ARBA"/>
</dbReference>
<dbReference type="InterPro" id="IPR003593">
    <property type="entry name" value="AAA+_ATPase"/>
</dbReference>
<feature type="domain" description="ABC transporter" evidence="6">
    <location>
        <begin position="6"/>
        <end position="254"/>
    </location>
</feature>
<accession>A0A934NA90</accession>
<keyword evidence="8" id="KW-1185">Reference proteome</keyword>
<evidence type="ECO:0000256" key="3">
    <source>
        <dbReference type="ARBA" id="ARBA00022741"/>
    </source>
</evidence>
<dbReference type="Pfam" id="PF00005">
    <property type="entry name" value="ABC_tran"/>
    <property type="match status" value="1"/>
</dbReference>
<dbReference type="InterPro" id="IPR027417">
    <property type="entry name" value="P-loop_NTPase"/>
</dbReference>
<evidence type="ECO:0000256" key="1">
    <source>
        <dbReference type="ARBA" id="ARBA00005417"/>
    </source>
</evidence>
<sequence length="362" mass="39730">MSAPLVELRDISKSFDAGGLPWGRRHLKAVEGVNLEVRPGETLGIVGESGSGKSTLCRVVLGLTRPTTGAVLFDGKDLARLSRTEMRRMRRRMQAVFQDSSSAFNPRHTVNASLLAPLDVHGVGDRGSRQRLIEETLHQVGLDLGFLNRHPHALSGGERQRVAIARAIILRPSLVVADEPTSALDVSVQARILNLFRQIQKQLSLTYVFVSHNLGVIRYISDRVAVMYLGEIVETGPIESVFSAPQHPYTRALLKAIPQADPSRRQRDLPVIGELPSAYEPPSGCRFHTRCPVAMEGTCSEEHPPLYEVGPLHMAACLWHDSHYVDGAPEWLRAPKTEAAQPTASAGQTDPLQRRPARGLPS</sequence>
<dbReference type="GO" id="GO:0015833">
    <property type="term" value="P:peptide transport"/>
    <property type="evidence" value="ECO:0007669"/>
    <property type="project" value="InterPro"/>
</dbReference>
<dbReference type="PANTHER" id="PTHR43776:SF7">
    <property type="entry name" value="D,D-DIPEPTIDE TRANSPORT ATP-BINDING PROTEIN DDPF-RELATED"/>
    <property type="match status" value="1"/>
</dbReference>
<protein>
    <submittedName>
        <fullName evidence="7">ABC transporter ATP-binding protein</fullName>
    </submittedName>
</protein>